<gene>
    <name evidence="2" type="ORF">SLEP1_g57475</name>
</gene>
<evidence type="ECO:0000313" key="3">
    <source>
        <dbReference type="Proteomes" id="UP001054252"/>
    </source>
</evidence>
<dbReference type="Proteomes" id="UP001054252">
    <property type="component" value="Unassembled WGS sequence"/>
</dbReference>
<feature type="chain" id="PRO_5043630033" evidence="1">
    <location>
        <begin position="22"/>
        <end position="46"/>
    </location>
</feature>
<keyword evidence="1" id="KW-0732">Signal</keyword>
<comment type="caution">
    <text evidence="2">The sequence shown here is derived from an EMBL/GenBank/DDBJ whole genome shotgun (WGS) entry which is preliminary data.</text>
</comment>
<keyword evidence="3" id="KW-1185">Reference proteome</keyword>
<evidence type="ECO:0000256" key="1">
    <source>
        <dbReference type="SAM" id="SignalP"/>
    </source>
</evidence>
<reference evidence="2 3" key="1">
    <citation type="journal article" date="2021" name="Commun. Biol.">
        <title>The genome of Shorea leprosula (Dipterocarpaceae) highlights the ecological relevance of drought in aseasonal tropical rainforests.</title>
        <authorList>
            <person name="Ng K.K.S."/>
            <person name="Kobayashi M.J."/>
            <person name="Fawcett J.A."/>
            <person name="Hatakeyama M."/>
            <person name="Paape T."/>
            <person name="Ng C.H."/>
            <person name="Ang C.C."/>
            <person name="Tnah L.H."/>
            <person name="Lee C.T."/>
            <person name="Nishiyama T."/>
            <person name="Sese J."/>
            <person name="O'Brien M.J."/>
            <person name="Copetti D."/>
            <person name="Mohd Noor M.I."/>
            <person name="Ong R.C."/>
            <person name="Putra M."/>
            <person name="Sireger I.Z."/>
            <person name="Indrioko S."/>
            <person name="Kosugi Y."/>
            <person name="Izuno A."/>
            <person name="Isagi Y."/>
            <person name="Lee S.L."/>
            <person name="Shimizu K.K."/>
        </authorList>
    </citation>
    <scope>NUCLEOTIDE SEQUENCE [LARGE SCALE GENOMIC DNA]</scope>
    <source>
        <strain evidence="2">214</strain>
    </source>
</reference>
<feature type="signal peptide" evidence="1">
    <location>
        <begin position="1"/>
        <end position="21"/>
    </location>
</feature>
<protein>
    <submittedName>
        <fullName evidence="2">Uncharacterized protein</fullName>
    </submittedName>
</protein>
<dbReference type="AlphaFoldDB" id="A0AAV5MLT1"/>
<sequence length="46" mass="5335">MLHLNQIWLILLNSSAPLSSWIQVMKSAMPVDLLISVKVIFWRLEV</sequence>
<proteinExistence type="predicted"/>
<name>A0AAV5MLT1_9ROSI</name>
<evidence type="ECO:0000313" key="2">
    <source>
        <dbReference type="EMBL" id="GKV50780.1"/>
    </source>
</evidence>
<accession>A0AAV5MLT1</accession>
<organism evidence="2 3">
    <name type="scientific">Rubroshorea leprosula</name>
    <dbReference type="NCBI Taxonomy" id="152421"/>
    <lineage>
        <taxon>Eukaryota</taxon>
        <taxon>Viridiplantae</taxon>
        <taxon>Streptophyta</taxon>
        <taxon>Embryophyta</taxon>
        <taxon>Tracheophyta</taxon>
        <taxon>Spermatophyta</taxon>
        <taxon>Magnoliopsida</taxon>
        <taxon>eudicotyledons</taxon>
        <taxon>Gunneridae</taxon>
        <taxon>Pentapetalae</taxon>
        <taxon>rosids</taxon>
        <taxon>malvids</taxon>
        <taxon>Malvales</taxon>
        <taxon>Dipterocarpaceae</taxon>
        <taxon>Rubroshorea</taxon>
    </lineage>
</organism>
<dbReference type="EMBL" id="BPVZ01000395">
    <property type="protein sequence ID" value="GKV50780.1"/>
    <property type="molecule type" value="Genomic_DNA"/>
</dbReference>